<dbReference type="AlphaFoldDB" id="A0A4Z2DFK9"/>
<feature type="non-terminal residue" evidence="2">
    <location>
        <position position="1"/>
    </location>
</feature>
<comment type="caution">
    <text evidence="2">The sequence shown here is derived from an EMBL/GenBank/DDBJ whole genome shotgun (WGS) entry which is preliminary data.</text>
</comment>
<protein>
    <submittedName>
        <fullName evidence="2">Transposase</fullName>
    </submittedName>
</protein>
<dbReference type="OrthoDB" id="92090at2759"/>
<feature type="domain" description="ZSWIM1/3 RNaseH-like" evidence="1">
    <location>
        <begin position="3"/>
        <end position="63"/>
    </location>
</feature>
<accession>A0A4Z2DFK9</accession>
<dbReference type="Proteomes" id="UP000311919">
    <property type="component" value="Unassembled WGS sequence"/>
</dbReference>
<dbReference type="Pfam" id="PF21056">
    <property type="entry name" value="ZSWIM1-3_RNaseH-like"/>
    <property type="match status" value="1"/>
</dbReference>
<dbReference type="InterPro" id="IPR048324">
    <property type="entry name" value="ZSWIM1-3_RNaseH-like"/>
</dbReference>
<keyword evidence="3" id="KW-1185">Reference proteome</keyword>
<reference evidence="2 3" key="1">
    <citation type="submission" date="2019-03" db="EMBL/GenBank/DDBJ databases">
        <title>An improved genome assembly of the fluke Schistosoma japonicum.</title>
        <authorList>
            <person name="Hu W."/>
            <person name="Luo F."/>
            <person name="Yin M."/>
            <person name="Mo X."/>
            <person name="Sun C."/>
            <person name="Wu Q."/>
            <person name="Zhu B."/>
            <person name="Xiang M."/>
            <person name="Wang J."/>
            <person name="Wang Y."/>
            <person name="Zhang T."/>
            <person name="Xu B."/>
            <person name="Zheng H."/>
            <person name="Feng Z."/>
        </authorList>
    </citation>
    <scope>NUCLEOTIDE SEQUENCE [LARGE SCALE GENOMIC DNA]</scope>
    <source>
        <strain evidence="2">HuSjv2</strain>
        <tissue evidence="2">Worms</tissue>
    </source>
</reference>
<gene>
    <name evidence="2" type="ORF">EWB00_001512</name>
</gene>
<name>A0A4Z2DFK9_SCHJA</name>
<evidence type="ECO:0000259" key="1">
    <source>
        <dbReference type="Pfam" id="PF21056"/>
    </source>
</evidence>
<evidence type="ECO:0000313" key="3">
    <source>
        <dbReference type="Proteomes" id="UP000311919"/>
    </source>
</evidence>
<proteinExistence type="predicted"/>
<dbReference type="EMBL" id="SKCS01000152">
    <property type="protein sequence ID" value="TNN15264.1"/>
    <property type="molecule type" value="Genomic_DNA"/>
</dbReference>
<evidence type="ECO:0000313" key="2">
    <source>
        <dbReference type="EMBL" id="TNN15264.1"/>
    </source>
</evidence>
<feature type="non-terminal residue" evidence="2">
    <location>
        <position position="65"/>
    </location>
</feature>
<sequence length="65" mass="7505">VLRDSDGNVLKVVFARNDMINLYEQLPEVVGIDSRWPLYQFVITDGFGRGRTVLFALMQTEKRTD</sequence>
<organism evidence="2 3">
    <name type="scientific">Schistosoma japonicum</name>
    <name type="common">Blood fluke</name>
    <dbReference type="NCBI Taxonomy" id="6182"/>
    <lineage>
        <taxon>Eukaryota</taxon>
        <taxon>Metazoa</taxon>
        <taxon>Spiralia</taxon>
        <taxon>Lophotrochozoa</taxon>
        <taxon>Platyhelminthes</taxon>
        <taxon>Trematoda</taxon>
        <taxon>Digenea</taxon>
        <taxon>Strigeidida</taxon>
        <taxon>Schistosomatoidea</taxon>
        <taxon>Schistosomatidae</taxon>
        <taxon>Schistosoma</taxon>
    </lineage>
</organism>